<dbReference type="OrthoDB" id="9765468at2"/>
<dbReference type="PANTHER" id="PTHR43615">
    <property type="entry name" value="PHOSPHOENOLPYRUVATE SYNTHASE-RELATED"/>
    <property type="match status" value="1"/>
</dbReference>
<evidence type="ECO:0000313" key="2">
    <source>
        <dbReference type="EMBL" id="ORW23269.1"/>
    </source>
</evidence>
<dbReference type="AlphaFoldDB" id="A0A1X1ZIT8"/>
<dbReference type="PANTHER" id="PTHR43615:SF1">
    <property type="entry name" value="PPDK_N DOMAIN-CONTAINING PROTEIN"/>
    <property type="match status" value="1"/>
</dbReference>
<evidence type="ECO:0000259" key="1">
    <source>
        <dbReference type="Pfam" id="PF00391"/>
    </source>
</evidence>
<feature type="domain" description="PEP-utilising enzyme mobile" evidence="1">
    <location>
        <begin position="464"/>
        <end position="534"/>
    </location>
</feature>
<name>A0A1X1ZIT8_9MYCO</name>
<keyword evidence="3" id="KW-1185">Reference proteome</keyword>
<protein>
    <recommendedName>
        <fullName evidence="1">PEP-utilising enzyme mobile domain-containing protein</fullName>
    </recommendedName>
</protein>
<dbReference type="InterPro" id="IPR008279">
    <property type="entry name" value="PEP-util_enz_mobile_dom"/>
</dbReference>
<dbReference type="InterPro" id="IPR051549">
    <property type="entry name" value="PEP_Utilizing_Enz"/>
</dbReference>
<sequence>MRDRLDLSLAARTANPIHAGSCDASVGWSTSNASEALPGVASPLTWSIFGDGVERSMRGAFADMGVLRESECVVPERTEQRLWALWYGRAAGNLNTFRFVGDRTPGTSGDAVEEQIFGRVRPGVTSKKVYTRYPIVAVKMPYNATRCAARLREATASIYPWWQRSVGVGRPDELTSARVLLREAVVRFERVMRPHTLAAMLCQSLYDQIRAAAARAQRPGLEISVVTGYGDMAETAVVADLWAVSRDRMSVEEFITRHGFHGPNEGELSARVWRLDRAPLDRLVSAYREMPDDRDPRHVVTARGVERRRAEAELLTALPRWQRGPTRALLAIAAKLIPLRGVGKASFLQCLDVARAAARVCGEILTLDGVLAEPEDVFFLTVDELTSASLPPDLSALIATRRAVTEEYRKLGIPEGWQGTPEPFLLESRMERSDDQVSGAAVSPGIVEGTAKLILDPEGDDELEPGEILVCKTTDPSWASLMMLASALVIDIGGAISHGAIVARELGIPCVIGTRTGTQVLRTGDRIRVDGGRGVVEVLARAGS</sequence>
<evidence type="ECO:0000313" key="3">
    <source>
        <dbReference type="Proteomes" id="UP000193529"/>
    </source>
</evidence>
<dbReference type="SUPFAM" id="SSF52009">
    <property type="entry name" value="Phosphohistidine domain"/>
    <property type="match status" value="1"/>
</dbReference>
<accession>A0A1X1ZIT8</accession>
<dbReference type="Pfam" id="PF00391">
    <property type="entry name" value="PEP-utilizers"/>
    <property type="match status" value="1"/>
</dbReference>
<dbReference type="InterPro" id="IPR036637">
    <property type="entry name" value="Phosphohistidine_dom_sf"/>
</dbReference>
<proteinExistence type="predicted"/>
<dbReference type="RefSeq" id="WP_085079139.1">
    <property type="nucleotide sequence ID" value="NZ_JACKRZ010000369.1"/>
</dbReference>
<gene>
    <name evidence="2" type="ORF">AWC19_11975</name>
</gene>
<dbReference type="Proteomes" id="UP000193529">
    <property type="component" value="Unassembled WGS sequence"/>
</dbReference>
<reference evidence="2 3" key="1">
    <citation type="submission" date="2016-01" db="EMBL/GenBank/DDBJ databases">
        <title>The new phylogeny of the genus Mycobacterium.</title>
        <authorList>
            <person name="Tarcisio F."/>
            <person name="Conor M."/>
            <person name="Antonella G."/>
            <person name="Elisabetta G."/>
            <person name="Giulia F.S."/>
            <person name="Sara T."/>
            <person name="Anna F."/>
            <person name="Clotilde B."/>
            <person name="Roberto B."/>
            <person name="Veronica D.S."/>
            <person name="Fabio R."/>
            <person name="Monica P."/>
            <person name="Olivier J."/>
            <person name="Enrico T."/>
            <person name="Nicola S."/>
        </authorList>
    </citation>
    <scope>NUCLEOTIDE SEQUENCE [LARGE SCALE GENOMIC DNA]</scope>
    <source>
        <strain evidence="2 3">DSM 44572</strain>
    </source>
</reference>
<organism evidence="2 3">
    <name type="scientific">Mycobacterium palustre</name>
    <dbReference type="NCBI Taxonomy" id="153971"/>
    <lineage>
        <taxon>Bacteria</taxon>
        <taxon>Bacillati</taxon>
        <taxon>Actinomycetota</taxon>
        <taxon>Actinomycetes</taxon>
        <taxon>Mycobacteriales</taxon>
        <taxon>Mycobacteriaceae</taxon>
        <taxon>Mycobacterium</taxon>
        <taxon>Mycobacterium simiae complex</taxon>
    </lineage>
</organism>
<dbReference type="GO" id="GO:0016772">
    <property type="term" value="F:transferase activity, transferring phosphorus-containing groups"/>
    <property type="evidence" value="ECO:0007669"/>
    <property type="project" value="InterPro"/>
</dbReference>
<dbReference type="STRING" id="153971.AWC19_11975"/>
<dbReference type="Gene3D" id="3.50.30.10">
    <property type="entry name" value="Phosphohistidine domain"/>
    <property type="match status" value="1"/>
</dbReference>
<comment type="caution">
    <text evidence="2">The sequence shown here is derived from an EMBL/GenBank/DDBJ whole genome shotgun (WGS) entry which is preliminary data.</text>
</comment>
<dbReference type="EMBL" id="LQPJ01000109">
    <property type="protein sequence ID" value="ORW23269.1"/>
    <property type="molecule type" value="Genomic_DNA"/>
</dbReference>